<dbReference type="Proteomes" id="UP001458880">
    <property type="component" value="Unassembled WGS sequence"/>
</dbReference>
<dbReference type="InterPro" id="IPR032718">
    <property type="entry name" value="PGBD4_Znf_C"/>
</dbReference>
<evidence type="ECO:0000259" key="1">
    <source>
        <dbReference type="Pfam" id="PF13842"/>
    </source>
</evidence>
<keyword evidence="4" id="KW-1185">Reference proteome</keyword>
<name>A0AAW1HW01_POPJA</name>
<comment type="caution">
    <text evidence="3">The sequence shown here is derived from an EMBL/GenBank/DDBJ whole genome shotgun (WGS) entry which is preliminary data.</text>
</comment>
<organism evidence="3 4">
    <name type="scientific">Popillia japonica</name>
    <name type="common">Japanese beetle</name>
    <dbReference type="NCBI Taxonomy" id="7064"/>
    <lineage>
        <taxon>Eukaryota</taxon>
        <taxon>Metazoa</taxon>
        <taxon>Ecdysozoa</taxon>
        <taxon>Arthropoda</taxon>
        <taxon>Hexapoda</taxon>
        <taxon>Insecta</taxon>
        <taxon>Pterygota</taxon>
        <taxon>Neoptera</taxon>
        <taxon>Endopterygota</taxon>
        <taxon>Coleoptera</taxon>
        <taxon>Polyphaga</taxon>
        <taxon>Scarabaeiformia</taxon>
        <taxon>Scarabaeidae</taxon>
        <taxon>Rutelinae</taxon>
        <taxon>Popillia</taxon>
    </lineage>
</organism>
<dbReference type="PANTHER" id="PTHR46599">
    <property type="entry name" value="PIGGYBAC TRANSPOSABLE ELEMENT-DERIVED PROTEIN 4"/>
    <property type="match status" value="1"/>
</dbReference>
<protein>
    <submittedName>
        <fullName evidence="3">DDE Tnp 1-like zinc-ribbon</fullName>
    </submittedName>
</protein>
<dbReference type="AlphaFoldDB" id="A0AAW1HW01"/>
<reference evidence="3 4" key="1">
    <citation type="journal article" date="2024" name="BMC Genomics">
        <title>De novo assembly and annotation of Popillia japonica's genome with initial clues to its potential as an invasive pest.</title>
        <authorList>
            <person name="Cucini C."/>
            <person name="Boschi S."/>
            <person name="Funari R."/>
            <person name="Cardaioli E."/>
            <person name="Iannotti N."/>
            <person name="Marturano G."/>
            <person name="Paoli F."/>
            <person name="Bruttini M."/>
            <person name="Carapelli A."/>
            <person name="Frati F."/>
            <person name="Nardi F."/>
        </authorList>
    </citation>
    <scope>NUCLEOTIDE SEQUENCE [LARGE SCALE GENOMIC DNA]</scope>
    <source>
        <strain evidence="3">DMR45628</strain>
    </source>
</reference>
<accession>A0AAW1HW01</accession>
<evidence type="ECO:0000313" key="3">
    <source>
        <dbReference type="EMBL" id="KAK9680994.1"/>
    </source>
</evidence>
<feature type="domain" description="PiggyBac transposable element-derived protein 4 C-terminal zinc-finger" evidence="1">
    <location>
        <begin position="261"/>
        <end position="303"/>
    </location>
</feature>
<feature type="domain" description="PiggyBac transposable element-derived protein" evidence="2">
    <location>
        <begin position="1"/>
        <end position="196"/>
    </location>
</feature>
<sequence length="308" mass="35858">MYMLCESESGYLFSFIIYTGKGTLITDKYNDMPMTAQIVLTLAEDLLDMGYCITTDNYYTSPQLADCLVSRQTDTYGTLRSTRKDLPPGLGTKKTAKGDCLAYQRGKVMVLKWHDKKYVHLLSTVHNPEQVVTTKKNKEGNSIKKPKVVVDYNYTMGGVDRLDQHLRNYQIAKTRGKKYYKKIFFHLLDLAVFNSFVLYQKNGGRMSNLDYRTELVEQMIRKYHSSTIPKKRGRPNQIGALRLTERHFPDFVPSTEKKSVRYRRCAVCSQKRVRGKKIRKETRYWCSECKVALCVVSCFKRYHTKLDF</sequence>
<dbReference type="PANTHER" id="PTHR46599:SF3">
    <property type="entry name" value="PIGGYBAC TRANSPOSABLE ELEMENT-DERIVED PROTEIN 4"/>
    <property type="match status" value="1"/>
</dbReference>
<gene>
    <name evidence="3" type="ORF">QE152_g38649</name>
</gene>
<evidence type="ECO:0000259" key="2">
    <source>
        <dbReference type="Pfam" id="PF13843"/>
    </source>
</evidence>
<proteinExistence type="predicted"/>
<evidence type="ECO:0000313" key="4">
    <source>
        <dbReference type="Proteomes" id="UP001458880"/>
    </source>
</evidence>
<dbReference type="Pfam" id="PF13843">
    <property type="entry name" value="DDE_Tnp_1_7"/>
    <property type="match status" value="1"/>
</dbReference>
<dbReference type="EMBL" id="JASPKY010000855">
    <property type="protein sequence ID" value="KAK9680994.1"/>
    <property type="molecule type" value="Genomic_DNA"/>
</dbReference>
<dbReference type="Pfam" id="PF13842">
    <property type="entry name" value="zf-Tnp_2"/>
    <property type="match status" value="1"/>
</dbReference>
<dbReference type="InterPro" id="IPR029526">
    <property type="entry name" value="PGBD"/>
</dbReference>